<gene>
    <name evidence="1" type="ORF">EUTSA_v10026971mg</name>
</gene>
<dbReference type="Proteomes" id="UP000030689">
    <property type="component" value="Unassembled WGS sequence"/>
</dbReference>
<dbReference type="eggNOG" id="ENOG502SSXP">
    <property type="taxonomic scope" value="Eukaryota"/>
</dbReference>
<reference evidence="1 2" key="1">
    <citation type="journal article" date="2013" name="Front. Plant Sci.">
        <title>The Reference Genome of the Halophytic Plant Eutrema salsugineum.</title>
        <authorList>
            <person name="Yang R."/>
            <person name="Jarvis D.E."/>
            <person name="Chen H."/>
            <person name="Beilstein M.A."/>
            <person name="Grimwood J."/>
            <person name="Jenkins J."/>
            <person name="Shu S."/>
            <person name="Prochnik S."/>
            <person name="Xin M."/>
            <person name="Ma C."/>
            <person name="Schmutz J."/>
            <person name="Wing R.A."/>
            <person name="Mitchell-Olds T."/>
            <person name="Schumaker K.S."/>
            <person name="Wang X."/>
        </authorList>
    </citation>
    <scope>NUCLEOTIDE SEQUENCE [LARGE SCALE GENOMIC DNA]</scope>
</reference>
<evidence type="ECO:0000313" key="2">
    <source>
        <dbReference type="Proteomes" id="UP000030689"/>
    </source>
</evidence>
<proteinExistence type="predicted"/>
<protein>
    <submittedName>
        <fullName evidence="1">Uncharacterized protein</fullName>
    </submittedName>
</protein>
<dbReference type="EMBL" id="KI517384">
    <property type="protein sequence ID" value="ESQ56011.1"/>
    <property type="molecule type" value="Genomic_DNA"/>
</dbReference>
<sequence length="111" mass="12102">MGVFPVPVNNLACLFRSSGKETRIFRCTSSSSATIAYASITSYFLVTGGTRLAFVIRAPHSRSSVIESKDSSAVKYLSTQSSDDVSLPEPNDLRFSLDKRLLISRSDAYSP</sequence>
<accession>V4P8S7</accession>
<dbReference type="Gramene" id="ESQ56011">
    <property type="protein sequence ID" value="ESQ56011"/>
    <property type="gene ID" value="EUTSA_v10026971mg"/>
</dbReference>
<organism evidence="1 2">
    <name type="scientific">Eutrema salsugineum</name>
    <name type="common">Saltwater cress</name>
    <name type="synonym">Sisymbrium salsugineum</name>
    <dbReference type="NCBI Taxonomy" id="72664"/>
    <lineage>
        <taxon>Eukaryota</taxon>
        <taxon>Viridiplantae</taxon>
        <taxon>Streptophyta</taxon>
        <taxon>Embryophyta</taxon>
        <taxon>Tracheophyta</taxon>
        <taxon>Spermatophyta</taxon>
        <taxon>Magnoliopsida</taxon>
        <taxon>eudicotyledons</taxon>
        <taxon>Gunneridae</taxon>
        <taxon>Pentapetalae</taxon>
        <taxon>rosids</taxon>
        <taxon>malvids</taxon>
        <taxon>Brassicales</taxon>
        <taxon>Brassicaceae</taxon>
        <taxon>Eutremeae</taxon>
        <taxon>Eutrema</taxon>
    </lineage>
</organism>
<keyword evidence="2" id="KW-1185">Reference proteome</keyword>
<dbReference type="AlphaFoldDB" id="V4P8S7"/>
<dbReference type="KEGG" id="eus:EUTSA_v10026971mg"/>
<evidence type="ECO:0000313" key="1">
    <source>
        <dbReference type="EMBL" id="ESQ56011.1"/>
    </source>
</evidence>
<name>V4P8S7_EUTSA</name>